<name>A0ACC2SIS0_9FUNG</name>
<dbReference type="Proteomes" id="UP001165960">
    <property type="component" value="Unassembled WGS sequence"/>
</dbReference>
<evidence type="ECO:0000313" key="2">
    <source>
        <dbReference type="Proteomes" id="UP001165960"/>
    </source>
</evidence>
<reference evidence="1" key="1">
    <citation type="submission" date="2022-04" db="EMBL/GenBank/DDBJ databases">
        <title>Genome of the entomopathogenic fungus Entomophthora muscae.</title>
        <authorList>
            <person name="Elya C."/>
            <person name="Lovett B.R."/>
            <person name="Lee E."/>
            <person name="Macias A.M."/>
            <person name="Hajek A.E."/>
            <person name="De Bivort B.L."/>
            <person name="Kasson M.T."/>
            <person name="De Fine Licht H.H."/>
            <person name="Stajich J.E."/>
        </authorList>
    </citation>
    <scope>NUCLEOTIDE SEQUENCE</scope>
    <source>
        <strain evidence="1">Berkeley</strain>
    </source>
</reference>
<dbReference type="EMBL" id="QTSX02005019">
    <property type="protein sequence ID" value="KAJ9062188.1"/>
    <property type="molecule type" value="Genomic_DNA"/>
</dbReference>
<proteinExistence type="predicted"/>
<gene>
    <name evidence="1" type="ORF">DSO57_1013244</name>
</gene>
<organism evidence="1 2">
    <name type="scientific">Entomophthora muscae</name>
    <dbReference type="NCBI Taxonomy" id="34485"/>
    <lineage>
        <taxon>Eukaryota</taxon>
        <taxon>Fungi</taxon>
        <taxon>Fungi incertae sedis</taxon>
        <taxon>Zoopagomycota</taxon>
        <taxon>Entomophthoromycotina</taxon>
        <taxon>Entomophthoromycetes</taxon>
        <taxon>Entomophthorales</taxon>
        <taxon>Entomophthoraceae</taxon>
        <taxon>Entomophthora</taxon>
    </lineage>
</organism>
<evidence type="ECO:0000313" key="1">
    <source>
        <dbReference type="EMBL" id="KAJ9062188.1"/>
    </source>
</evidence>
<sequence>MIDSQSAAIPTSPEDQPHHEDALESDANEGSIRESSIEPDSKASAVEEEHHPNFSLKTSSSDSNYDEGFDTQPPPLLALLSASKRSEKTSLSPLSKEITLDNEPNIPPTDSPHQEFSQIPLDADSPQAEASPSIANAPEEVHESELVNADSQDLRVAQLDDKDDFNEETPFELSEDKQSRELPLKVSSDSASLNTIRSLPLDYPMAEESSVTRSAPAQPEDQDSKRPGLDLPVSKLDEDAPSVSDSIDTIPLTDMNHEAPDKRPPTNLEFGNQRSADDPPQGKVQLDTPRDMVAGAAASREEEEKYGLKPMRWFSHKEKVWKELWVLTQNENGPCPLIALCNVLILRGGLSVAPKDKPEILFTELIELLASTLLSRTYQFGDNPVMLEKILSFLPTLRTGLDVNIGFQSVRSFGESPEGVPDEMSLFGAFGVELVHGWVPDPVEDQEVYRVLVLGSCGSTYNEVMDFLVHVDSKSEALNSMSPESVEHDALVISSFLERTATQMTYHGLTCLSTTLPNDYLCVLFRNNHFLTLYKRTDGELYLLVTDSGYGQSDFIVWESLQDLDQIDSQFFTSAFTLSSAAASQSEPYAYHQSSPSHSTVQSDHNLALSLQLQEERFDALHAPPPVVSRDTFGPRHGLSYKSHSLSSPAYHGSTLAAHRRAISYQPGQEPPASNEPDMAPTPGYEHDPSEQESTSPRKDKQCIIS</sequence>
<comment type="caution">
    <text evidence="1">The sequence shown here is derived from an EMBL/GenBank/DDBJ whole genome shotgun (WGS) entry which is preliminary data.</text>
</comment>
<accession>A0ACC2SIS0</accession>
<keyword evidence="2" id="KW-1185">Reference proteome</keyword>
<protein>
    <submittedName>
        <fullName evidence="1">Uncharacterized protein</fullName>
    </submittedName>
</protein>